<dbReference type="RefSeq" id="XP_024706172.1">
    <property type="nucleotide sequence ID" value="XM_024851513.1"/>
</dbReference>
<comment type="caution">
    <text evidence="2">The sequence shown here is derived from an EMBL/GenBank/DDBJ whole genome shotgun (WGS) entry which is preliminary data.</text>
</comment>
<name>A0A2I2GDD2_9EURO</name>
<evidence type="ECO:0000259" key="1">
    <source>
        <dbReference type="Pfam" id="PF12697"/>
    </source>
</evidence>
<dbReference type="SUPFAM" id="SSF53474">
    <property type="entry name" value="alpha/beta-Hydrolases"/>
    <property type="match status" value="1"/>
</dbReference>
<feature type="domain" description="AB hydrolase-1" evidence="1">
    <location>
        <begin position="8"/>
        <end position="259"/>
    </location>
</feature>
<protein>
    <submittedName>
        <fullName evidence="2">Alpha/beta-hydrolase</fullName>
    </submittedName>
</protein>
<accession>A0A2I2GDD2</accession>
<keyword evidence="3" id="KW-1185">Reference proteome</keyword>
<dbReference type="GeneID" id="36559212"/>
<organism evidence="2 3">
    <name type="scientific">Aspergillus steynii IBT 23096</name>
    <dbReference type="NCBI Taxonomy" id="1392250"/>
    <lineage>
        <taxon>Eukaryota</taxon>
        <taxon>Fungi</taxon>
        <taxon>Dikarya</taxon>
        <taxon>Ascomycota</taxon>
        <taxon>Pezizomycotina</taxon>
        <taxon>Eurotiomycetes</taxon>
        <taxon>Eurotiomycetidae</taxon>
        <taxon>Eurotiales</taxon>
        <taxon>Aspergillaceae</taxon>
        <taxon>Aspergillus</taxon>
        <taxon>Aspergillus subgen. Circumdati</taxon>
    </lineage>
</organism>
<dbReference type="InterPro" id="IPR052897">
    <property type="entry name" value="Sec-Metab_Biosynth_Hydrolase"/>
</dbReference>
<keyword evidence="2" id="KW-0378">Hydrolase</keyword>
<sequence length="286" mass="31100">MATSKPAVIICHGSYHSPAPYEPLMEHLRSEGFEAYCPHRPTCNLKELNVGDVDNPDFNRGPPPEGFPSDTKDVDVVVQLLRELIGNGKYVLLMAHSSGGWVATQAAIPELQSKNRRAKGQAGGIIGLFYLGAFVIPVGESVHSFFQPKDGPPVTPPFMRFYEPGVSGVGTIVNAREYLFNDLDAESADRWAATLTASPVMTGVLTNDAYSVLPCAYLVLDNDRTLPKDYQEAMIALQTQSGNVFTVYHAPSGHSPHLSWTEHLVEKVKEFTEAITGISVSAIAKD</sequence>
<dbReference type="AlphaFoldDB" id="A0A2I2GDD2"/>
<reference evidence="2 3" key="1">
    <citation type="submission" date="2016-12" db="EMBL/GenBank/DDBJ databases">
        <title>The genomes of Aspergillus section Nigri reveals drivers in fungal speciation.</title>
        <authorList>
            <consortium name="DOE Joint Genome Institute"/>
            <person name="Vesth T.C."/>
            <person name="Nybo J."/>
            <person name="Theobald S."/>
            <person name="Brandl J."/>
            <person name="Frisvad J.C."/>
            <person name="Nielsen K.F."/>
            <person name="Lyhne E.K."/>
            <person name="Kogle M.E."/>
            <person name="Kuo A."/>
            <person name="Riley R."/>
            <person name="Clum A."/>
            <person name="Nolan M."/>
            <person name="Lipzen A."/>
            <person name="Salamov A."/>
            <person name="Henrissat B."/>
            <person name="Wiebenga A."/>
            <person name="De Vries R.P."/>
            <person name="Grigoriev I.V."/>
            <person name="Mortensen U.H."/>
            <person name="Andersen M.R."/>
            <person name="Baker S.E."/>
        </authorList>
    </citation>
    <scope>NUCLEOTIDE SEQUENCE [LARGE SCALE GENOMIC DNA]</scope>
    <source>
        <strain evidence="2 3">IBT 23096</strain>
    </source>
</reference>
<dbReference type="PANTHER" id="PTHR37017">
    <property type="entry name" value="AB HYDROLASE-1 DOMAIN-CONTAINING PROTEIN-RELATED"/>
    <property type="match status" value="1"/>
</dbReference>
<dbReference type="Pfam" id="PF12697">
    <property type="entry name" value="Abhydrolase_6"/>
    <property type="match status" value="1"/>
</dbReference>
<dbReference type="InterPro" id="IPR000073">
    <property type="entry name" value="AB_hydrolase_1"/>
</dbReference>
<dbReference type="GO" id="GO:0016787">
    <property type="term" value="F:hydrolase activity"/>
    <property type="evidence" value="ECO:0007669"/>
    <property type="project" value="UniProtKB-KW"/>
</dbReference>
<dbReference type="STRING" id="1392250.A0A2I2GDD2"/>
<dbReference type="VEuPathDB" id="FungiDB:P170DRAFT_455243"/>
<dbReference type="OrthoDB" id="1263307at2759"/>
<gene>
    <name evidence="2" type="ORF">P170DRAFT_455243</name>
</gene>
<evidence type="ECO:0000313" key="3">
    <source>
        <dbReference type="Proteomes" id="UP000234275"/>
    </source>
</evidence>
<evidence type="ECO:0000313" key="2">
    <source>
        <dbReference type="EMBL" id="PLB50870.1"/>
    </source>
</evidence>
<dbReference type="Proteomes" id="UP000234275">
    <property type="component" value="Unassembled WGS sequence"/>
</dbReference>
<dbReference type="Gene3D" id="3.40.50.1820">
    <property type="entry name" value="alpha/beta hydrolase"/>
    <property type="match status" value="1"/>
</dbReference>
<dbReference type="EMBL" id="MSFO01000003">
    <property type="protein sequence ID" value="PLB50870.1"/>
    <property type="molecule type" value="Genomic_DNA"/>
</dbReference>
<proteinExistence type="predicted"/>
<dbReference type="PANTHER" id="PTHR37017:SF11">
    <property type="entry name" value="ESTERASE_LIPASE_THIOESTERASE DOMAIN-CONTAINING PROTEIN"/>
    <property type="match status" value="1"/>
</dbReference>
<dbReference type="InterPro" id="IPR029058">
    <property type="entry name" value="AB_hydrolase_fold"/>
</dbReference>